<gene>
    <name evidence="10 11" type="primary">crcB</name>
    <name evidence="10" type="synonym">fluC</name>
    <name evidence="11" type="ORF">ACJDT4_06560</name>
</gene>
<comment type="activity regulation">
    <text evidence="10">Na(+) is not transported, but it plays an essential structural role and its presence is essential for fluoride channel function.</text>
</comment>
<reference evidence="11 12" key="1">
    <citation type="submission" date="2024-11" db="EMBL/GenBank/DDBJ databases">
        <authorList>
            <person name="Heng Y.C."/>
            <person name="Lim A.C.H."/>
            <person name="Lee J.K.Y."/>
            <person name="Kittelmann S."/>
        </authorList>
    </citation>
    <scope>NUCLEOTIDE SEQUENCE [LARGE SCALE GENOMIC DNA]</scope>
    <source>
        <strain evidence="11 12">WILCCON 0114</strain>
    </source>
</reference>
<evidence type="ECO:0000256" key="5">
    <source>
        <dbReference type="ARBA" id="ARBA00023136"/>
    </source>
</evidence>
<evidence type="ECO:0000256" key="6">
    <source>
        <dbReference type="ARBA" id="ARBA00023303"/>
    </source>
</evidence>
<keyword evidence="10" id="KW-0406">Ion transport</keyword>
<evidence type="ECO:0000256" key="8">
    <source>
        <dbReference type="ARBA" id="ARBA00035585"/>
    </source>
</evidence>
<comment type="similarity">
    <text evidence="7 10">Belongs to the fluoride channel Fluc/FEX (TC 1.A.43) family.</text>
</comment>
<comment type="caution">
    <text evidence="11">The sequence shown here is derived from an EMBL/GenBank/DDBJ whole genome shotgun (WGS) entry which is preliminary data.</text>
</comment>
<comment type="function">
    <text evidence="9 10">Fluoride-specific ion channel. Important for reducing fluoride concentration in the cell, thus reducing its toxicity.</text>
</comment>
<dbReference type="Proteomes" id="UP001623592">
    <property type="component" value="Unassembled WGS sequence"/>
</dbReference>
<evidence type="ECO:0000256" key="3">
    <source>
        <dbReference type="ARBA" id="ARBA00022692"/>
    </source>
</evidence>
<keyword evidence="12" id="KW-1185">Reference proteome</keyword>
<keyword evidence="4 10" id="KW-1133">Transmembrane helix</keyword>
<dbReference type="PANTHER" id="PTHR28259:SF1">
    <property type="entry name" value="FLUORIDE EXPORT PROTEIN 1-RELATED"/>
    <property type="match status" value="1"/>
</dbReference>
<dbReference type="RefSeq" id="WP_406786744.1">
    <property type="nucleotide sequence ID" value="NZ_JBJIAA010000004.1"/>
</dbReference>
<dbReference type="PANTHER" id="PTHR28259">
    <property type="entry name" value="FLUORIDE EXPORT PROTEIN 1-RELATED"/>
    <property type="match status" value="1"/>
</dbReference>
<keyword evidence="6 10" id="KW-0407">Ion channel</keyword>
<feature type="transmembrane region" description="Helical" evidence="10">
    <location>
        <begin position="95"/>
        <end position="121"/>
    </location>
</feature>
<dbReference type="InterPro" id="IPR003691">
    <property type="entry name" value="FluC"/>
</dbReference>
<keyword evidence="3 10" id="KW-0812">Transmembrane</keyword>
<dbReference type="EMBL" id="JBJIAA010000004">
    <property type="protein sequence ID" value="MFL0250080.1"/>
    <property type="molecule type" value="Genomic_DNA"/>
</dbReference>
<evidence type="ECO:0000256" key="4">
    <source>
        <dbReference type="ARBA" id="ARBA00022989"/>
    </source>
</evidence>
<evidence type="ECO:0000256" key="1">
    <source>
        <dbReference type="ARBA" id="ARBA00004651"/>
    </source>
</evidence>
<dbReference type="NCBIfam" id="TIGR00494">
    <property type="entry name" value="crcB"/>
    <property type="match status" value="1"/>
</dbReference>
<keyword evidence="2 10" id="KW-1003">Cell membrane</keyword>
<evidence type="ECO:0000256" key="2">
    <source>
        <dbReference type="ARBA" id="ARBA00022475"/>
    </source>
</evidence>
<keyword evidence="10" id="KW-0915">Sodium</keyword>
<feature type="transmembrane region" description="Helical" evidence="10">
    <location>
        <begin position="6"/>
        <end position="21"/>
    </location>
</feature>
<organism evidence="11 12">
    <name type="scientific">Clostridium neuense</name>
    <dbReference type="NCBI Taxonomy" id="1728934"/>
    <lineage>
        <taxon>Bacteria</taxon>
        <taxon>Bacillati</taxon>
        <taxon>Bacillota</taxon>
        <taxon>Clostridia</taxon>
        <taxon>Eubacteriales</taxon>
        <taxon>Clostridiaceae</taxon>
        <taxon>Clostridium</taxon>
    </lineage>
</organism>
<keyword evidence="10" id="KW-0479">Metal-binding</keyword>
<accession>A0ABW8TDP4</accession>
<evidence type="ECO:0000313" key="12">
    <source>
        <dbReference type="Proteomes" id="UP001623592"/>
    </source>
</evidence>
<proteinExistence type="inferred from homology"/>
<name>A0ABW8TDP4_9CLOT</name>
<comment type="subcellular location">
    <subcellularLocation>
        <location evidence="1 10">Cell membrane</location>
        <topology evidence="1 10">Multi-pass membrane protein</topology>
    </subcellularLocation>
</comment>
<feature type="binding site" evidence="10">
    <location>
        <position position="75"/>
    </location>
    <ligand>
        <name>Na(+)</name>
        <dbReference type="ChEBI" id="CHEBI:29101"/>
        <note>structural</note>
    </ligand>
</feature>
<protein>
    <recommendedName>
        <fullName evidence="10">Fluoride-specific ion channel FluC</fullName>
    </recommendedName>
</protein>
<dbReference type="HAMAP" id="MF_00454">
    <property type="entry name" value="FluC"/>
    <property type="match status" value="1"/>
</dbReference>
<feature type="binding site" evidence="10">
    <location>
        <position position="78"/>
    </location>
    <ligand>
        <name>Na(+)</name>
        <dbReference type="ChEBI" id="CHEBI:29101"/>
        <note>structural</note>
    </ligand>
</feature>
<evidence type="ECO:0000256" key="7">
    <source>
        <dbReference type="ARBA" id="ARBA00035120"/>
    </source>
</evidence>
<keyword evidence="5 10" id="KW-0472">Membrane</keyword>
<dbReference type="Pfam" id="PF02537">
    <property type="entry name" value="CRCB"/>
    <property type="match status" value="1"/>
</dbReference>
<evidence type="ECO:0000313" key="11">
    <source>
        <dbReference type="EMBL" id="MFL0250080.1"/>
    </source>
</evidence>
<keyword evidence="10" id="KW-0813">Transport</keyword>
<evidence type="ECO:0000256" key="9">
    <source>
        <dbReference type="ARBA" id="ARBA00049940"/>
    </source>
</evidence>
<feature type="transmembrane region" description="Helical" evidence="10">
    <location>
        <begin position="33"/>
        <end position="56"/>
    </location>
</feature>
<sequence>MKKYLLIGAGGALGAILRFMIKSINFHSYKEAIPLNTLIINLTGSFVLALVSTMALEDFKFDNDIKLGITTGFIGAYTTFSTMCKETVGLINHGLYFSAVSYIGFSAVFGLCFAYFGVIVAREGISTFFNKKVEDDDEENVL</sequence>
<evidence type="ECO:0000256" key="10">
    <source>
        <dbReference type="HAMAP-Rule" id="MF_00454"/>
    </source>
</evidence>
<comment type="catalytic activity">
    <reaction evidence="8">
        <text>fluoride(in) = fluoride(out)</text>
        <dbReference type="Rhea" id="RHEA:76159"/>
        <dbReference type="ChEBI" id="CHEBI:17051"/>
    </reaction>
    <physiologicalReaction direction="left-to-right" evidence="8">
        <dbReference type="Rhea" id="RHEA:76160"/>
    </physiologicalReaction>
</comment>